<proteinExistence type="predicted"/>
<feature type="region of interest" description="Disordered" evidence="2">
    <location>
        <begin position="327"/>
        <end position="362"/>
    </location>
</feature>
<keyword evidence="1" id="KW-0175">Coiled coil</keyword>
<gene>
    <name evidence="3" type="ORF">TeGR_g9648</name>
</gene>
<feature type="compositionally biased region" description="Basic and acidic residues" evidence="2">
    <location>
        <begin position="399"/>
        <end position="415"/>
    </location>
</feature>
<feature type="coiled-coil region" evidence="1">
    <location>
        <begin position="238"/>
        <end position="269"/>
    </location>
</feature>
<organism evidence="3 4">
    <name type="scientific">Tetraparma gracilis</name>
    <dbReference type="NCBI Taxonomy" id="2962635"/>
    <lineage>
        <taxon>Eukaryota</taxon>
        <taxon>Sar</taxon>
        <taxon>Stramenopiles</taxon>
        <taxon>Ochrophyta</taxon>
        <taxon>Bolidophyceae</taxon>
        <taxon>Parmales</taxon>
        <taxon>Triparmaceae</taxon>
        <taxon>Tetraparma</taxon>
    </lineage>
</organism>
<name>A0ABQ6MBC5_9STRA</name>
<feature type="compositionally biased region" description="Acidic residues" evidence="2">
    <location>
        <begin position="347"/>
        <end position="362"/>
    </location>
</feature>
<keyword evidence="4" id="KW-1185">Reference proteome</keyword>
<sequence length="415" mass="44762">MDSLTVSTQPPVAFDIPVVRKPLSPAKSNVQARLESFVKSPSPTKEDIENRQNAANTFREARTADITGKIKQRLDKVATTKVTMESREEARRREADAVLKQKLDLASAKVQEATAAKVQVLGERNKAVASKGSVAKDSFDEQAAALAAQTQQKLDAATRQHQSVIQEKAVRASSHNEGVKVAHAGVLGESAERTARLAREVEERQAHAATNKAANILTTVMDAGKATRDKQERGRAALAAREAEAVKAREEMEQKMSRVTLNRDQIINDKVLKSAAKKPRSPPVSPNKKTTGDINARIEDAGARREILLQQRAEQCGMHAERVKEVASAAKSKANRPQTPGKRLHTEDEELPVEDTTAEEDAGVALEKALDDAVGEADVQVKVEPVAEAEAQQGAVEAEPPKETAGKEEGGCVVA</sequence>
<reference evidence="3 4" key="1">
    <citation type="journal article" date="2023" name="Commun. Biol.">
        <title>Genome analysis of Parmales, the sister group of diatoms, reveals the evolutionary specialization of diatoms from phago-mixotrophs to photoautotrophs.</title>
        <authorList>
            <person name="Ban H."/>
            <person name="Sato S."/>
            <person name="Yoshikawa S."/>
            <person name="Yamada K."/>
            <person name="Nakamura Y."/>
            <person name="Ichinomiya M."/>
            <person name="Sato N."/>
            <person name="Blanc-Mathieu R."/>
            <person name="Endo H."/>
            <person name="Kuwata A."/>
            <person name="Ogata H."/>
        </authorList>
    </citation>
    <scope>NUCLEOTIDE SEQUENCE [LARGE SCALE GENOMIC DNA]</scope>
</reference>
<evidence type="ECO:0000313" key="3">
    <source>
        <dbReference type="EMBL" id="GMI23131.1"/>
    </source>
</evidence>
<dbReference type="EMBL" id="BRYB01000115">
    <property type="protein sequence ID" value="GMI23131.1"/>
    <property type="molecule type" value="Genomic_DNA"/>
</dbReference>
<evidence type="ECO:0000256" key="2">
    <source>
        <dbReference type="SAM" id="MobiDB-lite"/>
    </source>
</evidence>
<dbReference type="Proteomes" id="UP001165060">
    <property type="component" value="Unassembled WGS sequence"/>
</dbReference>
<feature type="compositionally biased region" description="Low complexity" evidence="2">
    <location>
        <begin position="384"/>
        <end position="398"/>
    </location>
</feature>
<accession>A0ABQ6MBC5</accession>
<comment type="caution">
    <text evidence="3">The sequence shown here is derived from an EMBL/GenBank/DDBJ whole genome shotgun (WGS) entry which is preliminary data.</text>
</comment>
<evidence type="ECO:0000313" key="4">
    <source>
        <dbReference type="Proteomes" id="UP001165060"/>
    </source>
</evidence>
<feature type="region of interest" description="Disordered" evidence="2">
    <location>
        <begin position="384"/>
        <end position="415"/>
    </location>
</feature>
<protein>
    <submittedName>
        <fullName evidence="3">Uncharacterized protein</fullName>
    </submittedName>
</protein>
<evidence type="ECO:0000256" key="1">
    <source>
        <dbReference type="SAM" id="Coils"/>
    </source>
</evidence>
<feature type="region of interest" description="Disordered" evidence="2">
    <location>
        <begin position="273"/>
        <end position="293"/>
    </location>
</feature>